<evidence type="ECO:0000256" key="8">
    <source>
        <dbReference type="ARBA" id="ARBA00023136"/>
    </source>
</evidence>
<feature type="region of interest" description="Disordered" evidence="14">
    <location>
        <begin position="1507"/>
        <end position="1533"/>
    </location>
</feature>
<evidence type="ECO:0000256" key="2">
    <source>
        <dbReference type="ARBA" id="ARBA00022448"/>
    </source>
</evidence>
<evidence type="ECO:0000256" key="5">
    <source>
        <dbReference type="ARBA" id="ARBA00022771"/>
    </source>
</evidence>
<dbReference type="SMART" id="SM00356">
    <property type="entry name" value="ZnF_C3H1"/>
    <property type="match status" value="1"/>
</dbReference>
<evidence type="ECO:0000256" key="10">
    <source>
        <dbReference type="ARBA" id="ARBA00053977"/>
    </source>
</evidence>
<dbReference type="InterPro" id="IPR036855">
    <property type="entry name" value="Znf_CCCH_sf"/>
</dbReference>
<dbReference type="InterPro" id="IPR036259">
    <property type="entry name" value="MFS_trans_sf"/>
</dbReference>
<dbReference type="FunFam" id="1.20.1250.20:FF:000011">
    <property type="entry name" value="MFS multidrug transporter, putative"/>
    <property type="match status" value="1"/>
</dbReference>
<reference evidence="19" key="1">
    <citation type="submission" date="2017-03" db="EMBL/GenBank/DDBJ databases">
        <title>Genomes of endolithic fungi from Antarctica.</title>
        <authorList>
            <person name="Coleine C."/>
            <person name="Masonjones S."/>
            <person name="Stajich J.E."/>
        </authorList>
    </citation>
    <scope>NUCLEOTIDE SEQUENCE [LARGE SCALE GENOMIC DNA]</scope>
    <source>
        <strain evidence="19">CCFEE 5527</strain>
    </source>
</reference>
<dbReference type="PANTHER" id="PTHR23502">
    <property type="entry name" value="MAJOR FACILITATOR SUPERFAMILY"/>
    <property type="match status" value="1"/>
</dbReference>
<keyword evidence="19" id="KW-1185">Reference proteome</keyword>
<evidence type="ECO:0000256" key="1">
    <source>
        <dbReference type="ARBA" id="ARBA00004141"/>
    </source>
</evidence>
<feature type="transmembrane region" description="Helical" evidence="15">
    <location>
        <begin position="1370"/>
        <end position="1389"/>
    </location>
</feature>
<evidence type="ECO:0000256" key="14">
    <source>
        <dbReference type="SAM" id="MobiDB-lite"/>
    </source>
</evidence>
<feature type="compositionally biased region" description="Basic and acidic residues" evidence="14">
    <location>
        <begin position="150"/>
        <end position="159"/>
    </location>
</feature>
<accession>A0A1V8T4V8</accession>
<evidence type="ECO:0000256" key="13">
    <source>
        <dbReference type="PROSITE-ProRule" id="PRU00723"/>
    </source>
</evidence>
<feature type="compositionally biased region" description="Low complexity" evidence="14">
    <location>
        <begin position="925"/>
        <end position="962"/>
    </location>
</feature>
<evidence type="ECO:0000313" key="18">
    <source>
        <dbReference type="EMBL" id="OQO06334.1"/>
    </source>
</evidence>
<evidence type="ECO:0000256" key="6">
    <source>
        <dbReference type="ARBA" id="ARBA00022833"/>
    </source>
</evidence>
<feature type="transmembrane region" description="Helical" evidence="15">
    <location>
        <begin position="1095"/>
        <end position="1115"/>
    </location>
</feature>
<feature type="transmembrane region" description="Helical" evidence="15">
    <location>
        <begin position="1183"/>
        <end position="1206"/>
    </location>
</feature>
<evidence type="ECO:0000256" key="12">
    <source>
        <dbReference type="ARBA" id="ARBA00077167"/>
    </source>
</evidence>
<comment type="caution">
    <text evidence="18">The sequence shown here is derived from an EMBL/GenBank/DDBJ whole genome shotgun (WGS) entry which is preliminary data.</text>
</comment>
<dbReference type="Pfam" id="PF07690">
    <property type="entry name" value="MFS_1"/>
    <property type="match status" value="1"/>
</dbReference>
<evidence type="ECO:0000313" key="19">
    <source>
        <dbReference type="Proteomes" id="UP000192596"/>
    </source>
</evidence>
<keyword evidence="6 13" id="KW-0862">Zinc</keyword>
<dbReference type="GO" id="GO:0008270">
    <property type="term" value="F:zinc ion binding"/>
    <property type="evidence" value="ECO:0007669"/>
    <property type="project" value="UniProtKB-KW"/>
</dbReference>
<keyword evidence="5 13" id="KW-0863">Zinc-finger</keyword>
<dbReference type="GO" id="GO:0022857">
    <property type="term" value="F:transmembrane transporter activity"/>
    <property type="evidence" value="ECO:0007669"/>
    <property type="project" value="InterPro"/>
</dbReference>
<feature type="transmembrane region" description="Helical" evidence="15">
    <location>
        <begin position="1156"/>
        <end position="1176"/>
    </location>
</feature>
<keyword evidence="3 15" id="KW-0812">Transmembrane</keyword>
<evidence type="ECO:0000256" key="4">
    <source>
        <dbReference type="ARBA" id="ARBA00022723"/>
    </source>
</evidence>
<dbReference type="PROSITE" id="PS50103">
    <property type="entry name" value="ZF_C3H1"/>
    <property type="match status" value="1"/>
</dbReference>
<feature type="region of interest" description="Disordered" evidence="14">
    <location>
        <begin position="1"/>
        <end position="67"/>
    </location>
</feature>
<feature type="transmembrane region" description="Helical" evidence="15">
    <location>
        <begin position="1464"/>
        <end position="1486"/>
    </location>
</feature>
<feature type="transmembrane region" description="Helical" evidence="15">
    <location>
        <begin position="1395"/>
        <end position="1416"/>
    </location>
</feature>
<dbReference type="CDD" id="cd17323">
    <property type="entry name" value="MFS_Tpo1_MDR_like"/>
    <property type="match status" value="1"/>
</dbReference>
<feature type="compositionally biased region" description="Polar residues" evidence="14">
    <location>
        <begin position="905"/>
        <end position="914"/>
    </location>
</feature>
<feature type="domain" description="Major facilitator superfamily (MFS) profile" evidence="17">
    <location>
        <begin position="1060"/>
        <end position="1490"/>
    </location>
</feature>
<protein>
    <recommendedName>
        <fullName evidence="11">Cercosporin MFS transporter CTB4</fullName>
    </recommendedName>
    <alternativeName>
        <fullName evidence="12">Cercosporin toxin biosynthesis cluster protein 4</fullName>
    </alternativeName>
</protein>
<dbReference type="SUPFAM" id="SSF103473">
    <property type="entry name" value="MFS general substrate transporter"/>
    <property type="match status" value="1"/>
</dbReference>
<comment type="function">
    <text evidence="10">MFS transporter; part of the gene cluster that mediates the biosynthesis of cercosporin, a light-activated, non-host-selective toxin. The perylenequinone chromophore of cercosporin absorbs light energy to attain an electronically-activated triplet state and produces active oxygen species such as the hydroxyl radical, superoxide, hydrogen peroxide or singlet oxygen upon reaction with oxygen molecules. These reactive oxygen species cause damage to various cellular components including lipids, proteins and nucleic acids. Responsible for secretion and accumulation of cercosporin, but does not play any roles in self-protection against the toxicity of cercosporin.</text>
</comment>
<feature type="transmembrane region" description="Helical" evidence="15">
    <location>
        <begin position="1330"/>
        <end position="1349"/>
    </location>
</feature>
<feature type="compositionally biased region" description="Low complexity" evidence="14">
    <location>
        <begin position="249"/>
        <end position="263"/>
    </location>
</feature>
<organism evidence="18 19">
    <name type="scientific">Cryoendolithus antarcticus</name>
    <dbReference type="NCBI Taxonomy" id="1507870"/>
    <lineage>
        <taxon>Eukaryota</taxon>
        <taxon>Fungi</taxon>
        <taxon>Dikarya</taxon>
        <taxon>Ascomycota</taxon>
        <taxon>Pezizomycotina</taxon>
        <taxon>Dothideomycetes</taxon>
        <taxon>Dothideomycetidae</taxon>
        <taxon>Cladosporiales</taxon>
        <taxon>Cladosporiaceae</taxon>
        <taxon>Cryoendolithus</taxon>
    </lineage>
</organism>
<dbReference type="PANTHER" id="PTHR23502:SF31">
    <property type="entry name" value="POLYAMINE TRANSPORTER 1"/>
    <property type="match status" value="1"/>
</dbReference>
<keyword evidence="2" id="KW-0813">Transport</keyword>
<feature type="transmembrane region" description="Helical" evidence="15">
    <location>
        <begin position="1428"/>
        <end position="1452"/>
    </location>
</feature>
<feature type="region of interest" description="Disordered" evidence="14">
    <location>
        <begin position="243"/>
        <end position="291"/>
    </location>
</feature>
<feature type="transmembrane region" description="Helical" evidence="15">
    <location>
        <begin position="1127"/>
        <end position="1144"/>
    </location>
</feature>
<comment type="subcellular location">
    <subcellularLocation>
        <location evidence="1">Membrane</location>
        <topology evidence="1">Multi-pass membrane protein</topology>
    </subcellularLocation>
</comment>
<comment type="similarity">
    <text evidence="9">Belongs to the major facilitator superfamily. CAR1 family.</text>
</comment>
<evidence type="ECO:0000259" key="17">
    <source>
        <dbReference type="PROSITE" id="PS50850"/>
    </source>
</evidence>
<proteinExistence type="inferred from homology"/>
<feature type="domain" description="C3H1-type" evidence="16">
    <location>
        <begin position="296"/>
        <end position="319"/>
    </location>
</feature>
<keyword evidence="4 13" id="KW-0479">Metal-binding</keyword>
<dbReference type="EMBL" id="NAJO01000017">
    <property type="protein sequence ID" value="OQO06334.1"/>
    <property type="molecule type" value="Genomic_DNA"/>
</dbReference>
<dbReference type="Gene3D" id="1.20.1250.20">
    <property type="entry name" value="MFS general substrate transporter like domains"/>
    <property type="match status" value="1"/>
</dbReference>
<gene>
    <name evidence="18" type="ORF">B0A48_08923</name>
</gene>
<evidence type="ECO:0000256" key="15">
    <source>
        <dbReference type="SAM" id="Phobius"/>
    </source>
</evidence>
<feature type="transmembrane region" description="Helical" evidence="15">
    <location>
        <begin position="1058"/>
        <end position="1083"/>
    </location>
</feature>
<dbReference type="Gene3D" id="4.10.1000.10">
    <property type="entry name" value="Zinc finger, CCCH-type"/>
    <property type="match status" value="1"/>
</dbReference>
<keyword evidence="7 15" id="KW-1133">Transmembrane helix</keyword>
<feature type="region of interest" description="Disordered" evidence="14">
    <location>
        <begin position="150"/>
        <end position="180"/>
    </location>
</feature>
<dbReference type="STRING" id="1507870.A0A1V8T4V8"/>
<dbReference type="InterPro" id="IPR011701">
    <property type="entry name" value="MFS"/>
</dbReference>
<dbReference type="InterPro" id="IPR020846">
    <property type="entry name" value="MFS_dom"/>
</dbReference>
<evidence type="ECO:0000256" key="11">
    <source>
        <dbReference type="ARBA" id="ARBA00069139"/>
    </source>
</evidence>
<evidence type="ECO:0000256" key="9">
    <source>
        <dbReference type="ARBA" id="ARBA00038347"/>
    </source>
</evidence>
<evidence type="ECO:0000259" key="16">
    <source>
        <dbReference type="PROSITE" id="PS50103"/>
    </source>
</evidence>
<feature type="region of interest" description="Disordered" evidence="14">
    <location>
        <begin position="899"/>
        <end position="962"/>
    </location>
</feature>
<feature type="zinc finger region" description="C3H1-type" evidence="13">
    <location>
        <begin position="296"/>
        <end position="319"/>
    </location>
</feature>
<keyword evidence="8 15" id="KW-0472">Membrane</keyword>
<dbReference type="InParanoid" id="A0A1V8T4V8"/>
<feature type="transmembrane region" description="Helical" evidence="15">
    <location>
        <begin position="1285"/>
        <end position="1310"/>
    </location>
</feature>
<dbReference type="Proteomes" id="UP000192596">
    <property type="component" value="Unassembled WGS sequence"/>
</dbReference>
<feature type="region of interest" description="Disordered" evidence="14">
    <location>
        <begin position="1006"/>
        <end position="1025"/>
    </location>
</feature>
<dbReference type="GO" id="GO:0005886">
    <property type="term" value="C:plasma membrane"/>
    <property type="evidence" value="ECO:0007669"/>
    <property type="project" value="TreeGrafter"/>
</dbReference>
<dbReference type="Pfam" id="PF00642">
    <property type="entry name" value="zf-CCCH"/>
    <property type="match status" value="1"/>
</dbReference>
<sequence>MPAVPSFYAIPTASTTAKPPVRHSSGSTIPGPRTITKAPASLGLVPRIDTGYDEPAKSDDDDDDGEDIDEEAQYAELGTRLTFEHNGEVMSLNNAADLAAWREARRKAFPTMMRVADREDDRRRMGDERRRLLADMHLLWRDVRTDVRKARRKGDEVRKGPSTSDAPAKVPETELQQATRRLSKCTKELEDLQRSLTHSEEQHQQLLDLYGVEGGQSRQSPPPELVATLGDVKSIEAVDEMGRDEDPDAAVGSASSASGSLESSSDDSTTESDTDDEPPETTSSKPQVPSNHVTGLCRYYAASGYCRDGDTCRFRHGLSAKANAAFPAAPQVARPAIDRFAPKLDKPASSGRKSIHERLVEQEEDEEDRLMLKAIKGLGAAGIFAPSNGISRRIRSSRAYSIEAVEKANAKAAEKRRRRISGDRVAKPTDNGEVNELGERDYSVFSEASTLVGEQHHVKDHTDMMHRLAHHDSFDSLVDLTTADLEKLRDPYFDSRNLALERRRTSLVHERMVAELPEEIWQRITTFLDEIDAASLAVSTKILADKVGKKPLDMLNLPENRALRISFLLRTFDAGLPDHLLCFQCAAFHRRLTPMKESLKADYVAHPVYSCPLVRDSMLPRTRLTHLRELPYNFVQLALRADTHGAKHGIQCESLERQWKCRDSGWKHRSRYITHDGHLLLRIVSQCWAPPKLTATEERHLLYDREEYTPFFSVCHHWKDGELTQICKCALSHVPRPPDSYISQLKRAPKISIAAARPNFIVTMCDFCRPVRRCPECPSEYLIEVQMCEDKNDPINTFKHAIVVTRWADLGNGSSPYTSPEWAAIHGRDAGEEHAVYESFSQIGRRAVSGVFESRVSGCIPGQRMISLNPKMVKKGEEGNGCDNLRERWLAEHPASVLVAPPTPSANATTQGEPTRQEEVEDATLRPSRASRASSATSSLSSLTTMNTRRASQAASMSAQRTMTTGTNIARLDTAHRDRAVFEYLERHPTAIGRINQHRLQHSLTVGQTRSRPEKELPDFGGNKPYPPLLPDREEYVVEFSGHDDPNHPQNWPTKQKLIIFSVLVFNSLSATFASSIFSAASMSVGAHFHVGNEVITLGTSLFVLGYAFGPIAWAPFSELYGRRLPVILAASMFGIFEIGVSVAKDLQTVLICRFFAGLFGSCALTIVPAVFADMFNNKYRGLAVAAFSATIFNGPLLGPLVGGFITKSYLGWRWTQYIPAIMGFTAAILAFFFQKESYPPIILVEKASELRRLTRNWGIHAKQDEVEVDFKELIQKNVSRPLRILFLEPIVLLVTIYMSFLYGILYLSFTAYALIWGRVYGFSPGVSGLPYFALIVGVFIGFAAFLLENPGYVKKLEANENVPVPEWRLLLPMIGGVSFAVGLFWLAWTGYQGTIHWIVPTLSGVLIGFGIYTVFLQLLNYIIDSYLMFAASAIAANTLLRSLFGAIFPLFATYMFEGIGINWGLTLLGCVSVLLIPMPFIFYFFGKRIRAKSKFAPAPDLALDKKRREAEAGGENGSSSQEDGSGGEKKDA</sequence>
<dbReference type="SUPFAM" id="SSF90229">
    <property type="entry name" value="CCCH zinc finger"/>
    <property type="match status" value="1"/>
</dbReference>
<evidence type="ECO:0000256" key="7">
    <source>
        <dbReference type="ARBA" id="ARBA00022989"/>
    </source>
</evidence>
<name>A0A1V8T4V8_9PEZI</name>
<dbReference type="OrthoDB" id="9986881at2759"/>
<evidence type="ECO:0000256" key="3">
    <source>
        <dbReference type="ARBA" id="ARBA00022692"/>
    </source>
</evidence>
<dbReference type="PROSITE" id="PS50850">
    <property type="entry name" value="MFS"/>
    <property type="match status" value="1"/>
</dbReference>
<feature type="compositionally biased region" description="Acidic residues" evidence="14">
    <location>
        <begin position="264"/>
        <end position="279"/>
    </location>
</feature>
<dbReference type="InterPro" id="IPR000571">
    <property type="entry name" value="Znf_CCCH"/>
</dbReference>